<keyword evidence="2" id="KW-1185">Reference proteome</keyword>
<accession>A0AA36H6Z4</accession>
<evidence type="ECO:0000313" key="2">
    <source>
        <dbReference type="Proteomes" id="UP001176961"/>
    </source>
</evidence>
<reference evidence="1" key="1">
    <citation type="submission" date="2023-07" db="EMBL/GenBank/DDBJ databases">
        <authorList>
            <consortium name="CYATHOMIX"/>
        </authorList>
    </citation>
    <scope>NUCLEOTIDE SEQUENCE</scope>
    <source>
        <strain evidence="1">N/A</strain>
    </source>
</reference>
<comment type="caution">
    <text evidence="1">The sequence shown here is derived from an EMBL/GenBank/DDBJ whole genome shotgun (WGS) entry which is preliminary data.</text>
</comment>
<sequence>MYRAAVSLKRKFGGPQTYAKPRPVSPPCLTGRENPFVENIVEDEGAPSDIQMELEVPQGRDFEITAKSVRRIESSERSTPIRDLCVPGRDACISVDNCVKFWQIQANPPFKKLDLTNLCSLNRFLFQRMTEPADQIKSYSIRLNQNAGRDEELLNLPEEIERILRDFGEDMMGFGHEELDQWRPGLESVFILQKPWRYRKGKDGSAG</sequence>
<gene>
    <name evidence="1" type="ORF">CYNAS_LOCUS16656</name>
</gene>
<dbReference type="Proteomes" id="UP001176961">
    <property type="component" value="Unassembled WGS sequence"/>
</dbReference>
<protein>
    <submittedName>
        <fullName evidence="1">Uncharacterized protein</fullName>
    </submittedName>
</protein>
<proteinExistence type="predicted"/>
<dbReference type="AlphaFoldDB" id="A0AA36H6Z4"/>
<organism evidence="1 2">
    <name type="scientific">Cylicocyclus nassatus</name>
    <name type="common">Nematode worm</name>
    <dbReference type="NCBI Taxonomy" id="53992"/>
    <lineage>
        <taxon>Eukaryota</taxon>
        <taxon>Metazoa</taxon>
        <taxon>Ecdysozoa</taxon>
        <taxon>Nematoda</taxon>
        <taxon>Chromadorea</taxon>
        <taxon>Rhabditida</taxon>
        <taxon>Rhabditina</taxon>
        <taxon>Rhabditomorpha</taxon>
        <taxon>Strongyloidea</taxon>
        <taxon>Strongylidae</taxon>
        <taxon>Cylicocyclus</taxon>
    </lineage>
</organism>
<dbReference type="EMBL" id="CATQJL010000316">
    <property type="protein sequence ID" value="CAJ0604673.1"/>
    <property type="molecule type" value="Genomic_DNA"/>
</dbReference>
<name>A0AA36H6Z4_CYLNA</name>
<evidence type="ECO:0000313" key="1">
    <source>
        <dbReference type="EMBL" id="CAJ0604673.1"/>
    </source>
</evidence>